<accession>A0A378YW95</accession>
<evidence type="ECO:0000313" key="3">
    <source>
        <dbReference type="Proteomes" id="UP000255467"/>
    </source>
</evidence>
<organism evidence="2 3">
    <name type="scientific">Nocardia otitidiscaviarum</name>
    <dbReference type="NCBI Taxonomy" id="1823"/>
    <lineage>
        <taxon>Bacteria</taxon>
        <taxon>Bacillati</taxon>
        <taxon>Actinomycetota</taxon>
        <taxon>Actinomycetes</taxon>
        <taxon>Mycobacteriales</taxon>
        <taxon>Nocardiaceae</taxon>
        <taxon>Nocardia</taxon>
    </lineage>
</organism>
<keyword evidence="3" id="KW-1185">Reference proteome</keyword>
<dbReference type="GeneID" id="80334165"/>
<proteinExistence type="predicted"/>
<dbReference type="InterPro" id="IPR022536">
    <property type="entry name" value="EspC"/>
</dbReference>
<dbReference type="STRING" id="1406858.GCA_000710895_06530"/>
<dbReference type="RefSeq" id="WP_029924340.1">
    <property type="nucleotide sequence ID" value="NZ_CP041695.1"/>
</dbReference>
<evidence type="ECO:0000313" key="2">
    <source>
        <dbReference type="EMBL" id="SUA80800.1"/>
    </source>
</evidence>
<dbReference type="Proteomes" id="UP000255467">
    <property type="component" value="Unassembled WGS sequence"/>
</dbReference>
<dbReference type="OrthoDB" id="4382075at2"/>
<reference evidence="2 3" key="1">
    <citation type="submission" date="2018-06" db="EMBL/GenBank/DDBJ databases">
        <authorList>
            <consortium name="Pathogen Informatics"/>
            <person name="Doyle S."/>
        </authorList>
    </citation>
    <scope>NUCLEOTIDE SEQUENCE [LARGE SCALE GENOMIC DNA]</scope>
    <source>
        <strain evidence="2 3">NCTC1934</strain>
    </source>
</reference>
<name>A0A378YW95_9NOCA</name>
<sequence length="109" mass="10934">MTELSVDPEAVRAFATTQHGVAGDIAAAGNLDTVANVAAMTPVFGLIGADYLAMFAVAELLHGKDVNALSARYAHLGQVAAGTATAIQTTDGEFAGGLDRMDTAIGGQG</sequence>
<reference evidence="1 4" key="2">
    <citation type="submission" date="2019-07" db="EMBL/GenBank/DDBJ databases">
        <title>Complete Genome Sequence and Methylome Analysis of Nocardia otitidis-caviarum NEB252.</title>
        <authorList>
            <person name="Fomenkov A."/>
            <person name="Anton B.P."/>
            <person name="Vincze T."/>
            <person name="Roberts R.J."/>
        </authorList>
    </citation>
    <scope>NUCLEOTIDE SEQUENCE [LARGE SCALE GENOMIC DNA]</scope>
    <source>
        <strain evidence="1 4">NEB252</strain>
    </source>
</reference>
<dbReference type="EMBL" id="CP041695">
    <property type="protein sequence ID" value="QDP80237.1"/>
    <property type="molecule type" value="Genomic_DNA"/>
</dbReference>
<protein>
    <submittedName>
        <fullName evidence="1">ESX-1 secretion-associated protein</fullName>
    </submittedName>
    <submittedName>
        <fullName evidence="2">Protein of uncharacterized function (DUF2580)</fullName>
    </submittedName>
</protein>
<gene>
    <name evidence="1" type="ORF">FOH10_17500</name>
    <name evidence="2" type="ORF">NCTC1934_04457</name>
</gene>
<dbReference type="Pfam" id="PF10824">
    <property type="entry name" value="T7SS_ESX_EspC"/>
    <property type="match status" value="1"/>
</dbReference>
<dbReference type="KEGG" id="nod:FOH10_17500"/>
<evidence type="ECO:0000313" key="4">
    <source>
        <dbReference type="Proteomes" id="UP000317039"/>
    </source>
</evidence>
<dbReference type="EMBL" id="UGRY01000002">
    <property type="protein sequence ID" value="SUA80800.1"/>
    <property type="molecule type" value="Genomic_DNA"/>
</dbReference>
<dbReference type="GO" id="GO:0009306">
    <property type="term" value="P:protein secretion"/>
    <property type="evidence" value="ECO:0007669"/>
    <property type="project" value="InterPro"/>
</dbReference>
<evidence type="ECO:0000313" key="1">
    <source>
        <dbReference type="EMBL" id="QDP80237.1"/>
    </source>
</evidence>
<dbReference type="Proteomes" id="UP000317039">
    <property type="component" value="Chromosome"/>
</dbReference>
<dbReference type="AlphaFoldDB" id="A0A378YW95"/>